<comment type="caution">
    <text evidence="4">The sequence shown here is derived from an EMBL/GenBank/DDBJ whole genome shotgun (WGS) entry which is preliminary data.</text>
</comment>
<dbReference type="Proteomes" id="UP000663887">
    <property type="component" value="Unassembled WGS sequence"/>
</dbReference>
<evidence type="ECO:0000313" key="8">
    <source>
        <dbReference type="EMBL" id="CAF4111793.1"/>
    </source>
</evidence>
<dbReference type="Proteomes" id="UP000663842">
    <property type="component" value="Unassembled WGS sequence"/>
</dbReference>
<dbReference type="PANTHER" id="PTHR17357:SF0">
    <property type="entry name" value="GANGLIOSIDE GM2 ACTIVATOR"/>
    <property type="match status" value="1"/>
</dbReference>
<dbReference type="EMBL" id="CAJOBJ010000926">
    <property type="protein sequence ID" value="CAF3851580.1"/>
    <property type="molecule type" value="Genomic_DNA"/>
</dbReference>
<dbReference type="Gene3D" id="2.70.220.10">
    <property type="entry name" value="Ganglioside GM2 activator"/>
    <property type="match status" value="1"/>
</dbReference>
<dbReference type="GO" id="GO:0009898">
    <property type="term" value="C:cytoplasmic side of plasma membrane"/>
    <property type="evidence" value="ECO:0007669"/>
    <property type="project" value="TreeGrafter"/>
</dbReference>
<sequence length="198" mass="21411">MRSIIIPLALVFSILVCHIQAQDFTKLQWSDCGSPSAVISNIDLTPMPVYNPGPASITLKIELKKAVKTVGVNLNIIRSVSGIKLPVRCYLVDGAYVGSCNYTDLCTFLKSIWDDFKPETCSPVLLDYGIDCTCPFDISPLTLDLNDLPLDLPDASQSAASFMASGNFDITVAVFEGIPLASPSYGCAKVQLTVKQKK</sequence>
<evidence type="ECO:0000313" key="5">
    <source>
        <dbReference type="EMBL" id="CAF1994732.1"/>
    </source>
</evidence>
<dbReference type="EMBL" id="CAJNRG010000316">
    <property type="protein sequence ID" value="CAF1994732.1"/>
    <property type="molecule type" value="Genomic_DNA"/>
</dbReference>
<feature type="signal peptide" evidence="2">
    <location>
        <begin position="1"/>
        <end position="21"/>
    </location>
</feature>
<name>A0A815JUU3_9BILA</name>
<feature type="chain" id="PRO_5035605584" description="Ganglioside GM2 activator" evidence="2">
    <location>
        <begin position="22"/>
        <end position="198"/>
    </location>
</feature>
<dbReference type="GO" id="GO:0005319">
    <property type="term" value="F:lipid transporter activity"/>
    <property type="evidence" value="ECO:0007669"/>
    <property type="project" value="TreeGrafter"/>
</dbReference>
<dbReference type="SUPFAM" id="SSF63707">
    <property type="entry name" value="Ganglioside M2 (gm2) activator"/>
    <property type="match status" value="1"/>
</dbReference>
<evidence type="ECO:0008006" key="10">
    <source>
        <dbReference type="Google" id="ProtNLM"/>
    </source>
</evidence>
<dbReference type="Proteomes" id="UP000663855">
    <property type="component" value="Unassembled WGS sequence"/>
</dbReference>
<dbReference type="Proteomes" id="UP000681967">
    <property type="component" value="Unassembled WGS sequence"/>
</dbReference>
<evidence type="ECO:0000313" key="7">
    <source>
        <dbReference type="EMBL" id="CAF3851580.1"/>
    </source>
</evidence>
<evidence type="ECO:0000313" key="3">
    <source>
        <dbReference type="EMBL" id="CAF1206690.1"/>
    </source>
</evidence>
<dbReference type="Proteomes" id="UP000681720">
    <property type="component" value="Unassembled WGS sequence"/>
</dbReference>
<proteinExistence type="predicted"/>
<dbReference type="OrthoDB" id="6409159at2759"/>
<gene>
    <name evidence="6" type="ORF">BYL167_LOCUS422</name>
    <name evidence="3" type="ORF">CJN711_LOCUS12306</name>
    <name evidence="7" type="ORF">GIL414_LOCUS3993</name>
    <name evidence="4" type="ORF">KQP761_LOCUS8898</name>
    <name evidence="8" type="ORF">UXM345_LOCUS22875</name>
    <name evidence="5" type="ORF">XDN619_LOCUS3040</name>
</gene>
<dbReference type="GO" id="GO:0006689">
    <property type="term" value="P:ganglioside catabolic process"/>
    <property type="evidence" value="ECO:0007669"/>
    <property type="project" value="InterPro"/>
</dbReference>
<accession>A0A815JUU3</accession>
<evidence type="ECO:0000313" key="4">
    <source>
        <dbReference type="EMBL" id="CAF1384773.1"/>
    </source>
</evidence>
<evidence type="ECO:0000313" key="9">
    <source>
        <dbReference type="Proteomes" id="UP000663834"/>
    </source>
</evidence>
<dbReference type="InterPro" id="IPR036846">
    <property type="entry name" value="GM2-AP_sf"/>
</dbReference>
<reference evidence="4" key="1">
    <citation type="submission" date="2021-02" db="EMBL/GenBank/DDBJ databases">
        <authorList>
            <person name="Nowell W R."/>
        </authorList>
    </citation>
    <scope>NUCLEOTIDE SEQUENCE</scope>
</reference>
<evidence type="ECO:0000313" key="6">
    <source>
        <dbReference type="EMBL" id="CAF3752790.1"/>
    </source>
</evidence>
<dbReference type="EMBL" id="CAJNOV010005347">
    <property type="protein sequence ID" value="CAF1206690.1"/>
    <property type="molecule type" value="Genomic_DNA"/>
</dbReference>
<organism evidence="4 9">
    <name type="scientific">Rotaria magnacalcarata</name>
    <dbReference type="NCBI Taxonomy" id="392030"/>
    <lineage>
        <taxon>Eukaryota</taxon>
        <taxon>Metazoa</taxon>
        <taxon>Spiralia</taxon>
        <taxon>Gnathifera</taxon>
        <taxon>Rotifera</taxon>
        <taxon>Eurotatoria</taxon>
        <taxon>Bdelloidea</taxon>
        <taxon>Philodinida</taxon>
        <taxon>Philodinidae</taxon>
        <taxon>Rotaria</taxon>
    </lineage>
</organism>
<dbReference type="EMBL" id="CAJOBF010003844">
    <property type="protein sequence ID" value="CAF4111793.1"/>
    <property type="molecule type" value="Genomic_DNA"/>
</dbReference>
<dbReference type="GO" id="GO:0008047">
    <property type="term" value="F:enzyme activator activity"/>
    <property type="evidence" value="ECO:0007669"/>
    <property type="project" value="InterPro"/>
</dbReference>
<keyword evidence="1 2" id="KW-0732">Signal</keyword>
<evidence type="ECO:0000256" key="2">
    <source>
        <dbReference type="SAM" id="SignalP"/>
    </source>
</evidence>
<dbReference type="InterPro" id="IPR028996">
    <property type="entry name" value="GM2-AP"/>
</dbReference>
<dbReference type="Proteomes" id="UP000663834">
    <property type="component" value="Unassembled WGS sequence"/>
</dbReference>
<evidence type="ECO:0000256" key="1">
    <source>
        <dbReference type="ARBA" id="ARBA00022729"/>
    </source>
</evidence>
<protein>
    <recommendedName>
        <fullName evidence="10">Ganglioside GM2 activator</fullName>
    </recommendedName>
</protein>
<dbReference type="AlphaFoldDB" id="A0A815JUU3"/>
<dbReference type="EMBL" id="CAJNOW010003547">
    <property type="protein sequence ID" value="CAF1384773.1"/>
    <property type="molecule type" value="Genomic_DNA"/>
</dbReference>
<dbReference type="EMBL" id="CAJOBH010000042">
    <property type="protein sequence ID" value="CAF3752790.1"/>
    <property type="molecule type" value="Genomic_DNA"/>
</dbReference>
<dbReference type="PANTHER" id="PTHR17357">
    <property type="entry name" value="GM2 GANGLIOSIDE ACTIVATOR PROTEIN"/>
    <property type="match status" value="1"/>
</dbReference>